<dbReference type="Proteomes" id="UP000050794">
    <property type="component" value="Unassembled WGS sequence"/>
</dbReference>
<sequence length="259" mass="29139">MDGRYGESVTEVDNLVAAVKFEMRAPRELQFPQRSTILCPSLKEEEQSNPIEWIVVYGGLVHEYEEVKMDEQVCVGTQTDPVSSDDEDHNVSEHMDEYFEGGCEVNALEYEVSECGDYRCSLLMIGGGKAEVVLKRSSSRHRLGLTLCYGATDDNDTDIFISEIEAGSTADLDGRLRAGDQILQVNGEAIHSRLDAIEQFRSNRREITILLARTPQIDRDCCNPATPFFPSPRNVDMYCADSVKEVVRRTQRPCILEQC</sequence>
<dbReference type="PROSITE" id="PS50106">
    <property type="entry name" value="PDZ"/>
    <property type="match status" value="1"/>
</dbReference>
<dbReference type="EMBL" id="UYWY01019614">
    <property type="protein sequence ID" value="VDM38422.1"/>
    <property type="molecule type" value="Genomic_DNA"/>
</dbReference>
<dbReference type="AlphaFoldDB" id="A0A183UF31"/>
<organism evidence="3 4">
    <name type="scientific">Toxocara canis</name>
    <name type="common">Canine roundworm</name>
    <dbReference type="NCBI Taxonomy" id="6265"/>
    <lineage>
        <taxon>Eukaryota</taxon>
        <taxon>Metazoa</taxon>
        <taxon>Ecdysozoa</taxon>
        <taxon>Nematoda</taxon>
        <taxon>Chromadorea</taxon>
        <taxon>Rhabditida</taxon>
        <taxon>Spirurina</taxon>
        <taxon>Ascaridomorpha</taxon>
        <taxon>Ascaridoidea</taxon>
        <taxon>Toxocaridae</taxon>
        <taxon>Toxocara</taxon>
    </lineage>
</organism>
<dbReference type="SMART" id="SM00228">
    <property type="entry name" value="PDZ"/>
    <property type="match status" value="1"/>
</dbReference>
<evidence type="ECO:0000313" key="4">
    <source>
        <dbReference type="WBParaSite" id="TCNE_0000710101-mRNA-1"/>
    </source>
</evidence>
<dbReference type="InterPro" id="IPR051971">
    <property type="entry name" value="E3_ubiquitin-PDZ_ligase"/>
</dbReference>
<dbReference type="InterPro" id="IPR001478">
    <property type="entry name" value="PDZ"/>
</dbReference>
<protein>
    <submittedName>
        <fullName evidence="4">PDZ domain-containing protein</fullName>
    </submittedName>
</protein>
<proteinExistence type="predicted"/>
<keyword evidence="3" id="KW-1185">Reference proteome</keyword>
<dbReference type="Pfam" id="PF00595">
    <property type="entry name" value="PDZ"/>
    <property type="match status" value="1"/>
</dbReference>
<name>A0A183UF31_TOXCA</name>
<dbReference type="InterPro" id="IPR036034">
    <property type="entry name" value="PDZ_sf"/>
</dbReference>
<dbReference type="WBParaSite" id="TCNE_0000710101-mRNA-1">
    <property type="protein sequence ID" value="TCNE_0000710101-mRNA-1"/>
    <property type="gene ID" value="TCNE_0000710101"/>
</dbReference>
<dbReference type="PANTHER" id="PTHR15545:SF8">
    <property type="entry name" value="SLO-INTERACTING PROTEIN 1"/>
    <property type="match status" value="1"/>
</dbReference>
<dbReference type="Gene3D" id="2.30.42.10">
    <property type="match status" value="1"/>
</dbReference>
<reference evidence="4" key="1">
    <citation type="submission" date="2016-06" db="UniProtKB">
        <authorList>
            <consortium name="WormBaseParasite"/>
        </authorList>
    </citation>
    <scope>IDENTIFICATION</scope>
</reference>
<dbReference type="PANTHER" id="PTHR15545">
    <property type="entry name" value="PDZ DOMAIN CONTAINING RING FINGER PROTEIN 3, 4"/>
    <property type="match status" value="1"/>
</dbReference>
<reference evidence="2 3" key="2">
    <citation type="submission" date="2018-11" db="EMBL/GenBank/DDBJ databases">
        <authorList>
            <consortium name="Pathogen Informatics"/>
        </authorList>
    </citation>
    <scope>NUCLEOTIDE SEQUENCE [LARGE SCALE GENOMIC DNA]</scope>
</reference>
<gene>
    <name evidence="2" type="ORF">TCNE_LOCUS7101</name>
</gene>
<evidence type="ECO:0000313" key="2">
    <source>
        <dbReference type="EMBL" id="VDM38422.1"/>
    </source>
</evidence>
<dbReference type="CDD" id="cd06716">
    <property type="entry name" value="PDZ2-PDZRN4-like"/>
    <property type="match status" value="1"/>
</dbReference>
<evidence type="ECO:0000313" key="3">
    <source>
        <dbReference type="Proteomes" id="UP000050794"/>
    </source>
</evidence>
<dbReference type="SUPFAM" id="SSF50156">
    <property type="entry name" value="PDZ domain-like"/>
    <property type="match status" value="1"/>
</dbReference>
<accession>A0A183UF31</accession>
<evidence type="ECO:0000259" key="1">
    <source>
        <dbReference type="PROSITE" id="PS50106"/>
    </source>
</evidence>
<feature type="domain" description="PDZ" evidence="1">
    <location>
        <begin position="131"/>
        <end position="215"/>
    </location>
</feature>